<dbReference type="RefSeq" id="WP_068651718.1">
    <property type="nucleotide sequence ID" value="NZ_CP043611.1"/>
</dbReference>
<dbReference type="Proteomes" id="UP000077355">
    <property type="component" value="Unassembled WGS sequence"/>
</dbReference>
<evidence type="ECO:0000313" key="2">
    <source>
        <dbReference type="EMBL" id="OAB43319.1"/>
    </source>
</evidence>
<evidence type="ECO:0000259" key="1">
    <source>
        <dbReference type="Pfam" id="PF03417"/>
    </source>
</evidence>
<dbReference type="Pfam" id="PF03417">
    <property type="entry name" value="AAT"/>
    <property type="match status" value="1"/>
</dbReference>
<dbReference type="AlphaFoldDB" id="A0A168LFF2"/>
<sequence length="100" mass="11319">MYWLVVSMTSIAYLKPIGGHGCEFWVAIRAILDRCKDVYEGQYLLEEIPLCTNANIMVADTSNQVTIFEVASFSNFIVGIKDLTIISVKQMIHTFLILSR</sequence>
<evidence type="ECO:0000313" key="3">
    <source>
        <dbReference type="Proteomes" id="UP000077355"/>
    </source>
</evidence>
<dbReference type="Gene3D" id="3.60.60.10">
    <property type="entry name" value="Penicillin V Acylase, Chain A"/>
    <property type="match status" value="1"/>
</dbReference>
<feature type="domain" description="Peptidase C45 hydrolase" evidence="1">
    <location>
        <begin position="5"/>
        <end position="75"/>
    </location>
</feature>
<comment type="caution">
    <text evidence="2">The sequence shown here is derived from an EMBL/GenBank/DDBJ whole genome shotgun (WGS) entry which is preliminary data.</text>
</comment>
<dbReference type="EMBL" id="LVJI01000029">
    <property type="protein sequence ID" value="OAB43319.1"/>
    <property type="molecule type" value="Genomic_DNA"/>
</dbReference>
<accession>A0A168LFF2</accession>
<reference evidence="2 3" key="1">
    <citation type="submission" date="2016-03" db="EMBL/GenBank/DDBJ databases">
        <title>Draft genome sequence of Paenibacillus antarcticus CECT 5836.</title>
        <authorList>
            <person name="Shin S.-K."/>
            <person name="Yi H."/>
        </authorList>
    </citation>
    <scope>NUCLEOTIDE SEQUENCE [LARGE SCALE GENOMIC DNA]</scope>
    <source>
        <strain evidence="2 3">CECT 5836</strain>
    </source>
</reference>
<dbReference type="InterPro" id="IPR005079">
    <property type="entry name" value="Peptidase_C45_hydrolase"/>
</dbReference>
<gene>
    <name evidence="2" type="ORF">PBAT_18610</name>
</gene>
<protein>
    <recommendedName>
        <fullName evidence="1">Peptidase C45 hydrolase domain-containing protein</fullName>
    </recommendedName>
</protein>
<keyword evidence="3" id="KW-1185">Reference proteome</keyword>
<organism evidence="2 3">
    <name type="scientific">Paenibacillus antarcticus</name>
    <dbReference type="NCBI Taxonomy" id="253703"/>
    <lineage>
        <taxon>Bacteria</taxon>
        <taxon>Bacillati</taxon>
        <taxon>Bacillota</taxon>
        <taxon>Bacilli</taxon>
        <taxon>Bacillales</taxon>
        <taxon>Paenibacillaceae</taxon>
        <taxon>Paenibacillus</taxon>
    </lineage>
</organism>
<name>A0A168LFF2_9BACL</name>
<proteinExistence type="predicted"/>